<reference evidence="2" key="1">
    <citation type="submission" date="2025-08" db="UniProtKB">
        <authorList>
            <consortium name="Ensembl"/>
        </authorList>
    </citation>
    <scope>IDENTIFICATION</scope>
</reference>
<evidence type="ECO:0000313" key="2">
    <source>
        <dbReference type="Ensembl" id="ENSMCSP00000017974.1"/>
    </source>
</evidence>
<evidence type="ECO:0000313" key="3">
    <source>
        <dbReference type="Proteomes" id="UP000694560"/>
    </source>
</evidence>
<accession>A0A8C5UEA5</accession>
<protein>
    <submittedName>
        <fullName evidence="2">Solute carrier family 29 member 3</fullName>
    </submittedName>
</protein>
<dbReference type="Ensembl" id="ENSMCST00000018432.1">
    <property type="protein sequence ID" value="ENSMCSP00000017974.1"/>
    <property type="gene ID" value="ENSMCSG00000012620.1"/>
</dbReference>
<dbReference type="Proteomes" id="UP000694560">
    <property type="component" value="Unplaced"/>
</dbReference>
<name>A0A8C5UEA5_9PASS</name>
<proteinExistence type="predicted"/>
<sequence>FLYLSIHGSAHSSEAVAAPGSLAVFAPDQEPLLEDPVGSRYSRQKPSDRWHGAYVIFFLLGIGSLLPWNFFITAKHYWRYKLQNCSEEAGPVGQGCRQCPHPVVPVCHAGCFPGDHGVGEGGHLCLDHAFLRPHRGLCGRGQQCLHRLLQQHPGPEQLLPHEEPAGFDLRLVIPLGPCSWTFPGSDIPLPSFSCNVALSPAFCSAFL</sequence>
<dbReference type="AlphaFoldDB" id="A0A8C5UEA5"/>
<keyword evidence="1" id="KW-0472">Membrane</keyword>
<reference evidence="2" key="2">
    <citation type="submission" date="2025-09" db="UniProtKB">
        <authorList>
            <consortium name="Ensembl"/>
        </authorList>
    </citation>
    <scope>IDENTIFICATION</scope>
</reference>
<keyword evidence="1" id="KW-1133">Transmembrane helix</keyword>
<organism evidence="2 3">
    <name type="scientific">Malurus cyaneus samueli</name>
    <dbReference type="NCBI Taxonomy" id="2593467"/>
    <lineage>
        <taxon>Eukaryota</taxon>
        <taxon>Metazoa</taxon>
        <taxon>Chordata</taxon>
        <taxon>Craniata</taxon>
        <taxon>Vertebrata</taxon>
        <taxon>Euteleostomi</taxon>
        <taxon>Archelosauria</taxon>
        <taxon>Archosauria</taxon>
        <taxon>Dinosauria</taxon>
        <taxon>Saurischia</taxon>
        <taxon>Theropoda</taxon>
        <taxon>Coelurosauria</taxon>
        <taxon>Aves</taxon>
        <taxon>Neognathae</taxon>
        <taxon>Neoaves</taxon>
        <taxon>Telluraves</taxon>
        <taxon>Australaves</taxon>
        <taxon>Passeriformes</taxon>
        <taxon>Meliphagoidea</taxon>
        <taxon>Maluridae</taxon>
        <taxon>Malurus</taxon>
    </lineage>
</organism>
<keyword evidence="1" id="KW-0812">Transmembrane</keyword>
<feature type="transmembrane region" description="Helical" evidence="1">
    <location>
        <begin position="52"/>
        <end position="72"/>
    </location>
</feature>
<evidence type="ECO:0000256" key="1">
    <source>
        <dbReference type="SAM" id="Phobius"/>
    </source>
</evidence>
<keyword evidence="3" id="KW-1185">Reference proteome</keyword>